<feature type="active site" description="Proton donor/acceptor" evidence="7">
    <location>
        <position position="407"/>
    </location>
</feature>
<dbReference type="STRING" id="52.CMC5_007200"/>
<evidence type="ECO:0000256" key="3">
    <source>
        <dbReference type="ARBA" id="ARBA00022679"/>
    </source>
</evidence>
<evidence type="ECO:0000256" key="6">
    <source>
        <dbReference type="ARBA" id="ARBA00023316"/>
    </source>
</evidence>
<evidence type="ECO:0000256" key="5">
    <source>
        <dbReference type="ARBA" id="ARBA00022984"/>
    </source>
</evidence>
<keyword evidence="5 7" id="KW-0573">Peptidoglycan synthesis</keyword>
<dbReference type="OrthoDB" id="463216at2"/>
<dbReference type="Pfam" id="PF03734">
    <property type="entry name" value="YkuD"/>
    <property type="match status" value="1"/>
</dbReference>
<name>A0A0K1E6V3_CHOCO</name>
<dbReference type="InterPro" id="IPR050979">
    <property type="entry name" value="LD-transpeptidase"/>
</dbReference>
<dbReference type="GO" id="GO:0071555">
    <property type="term" value="P:cell wall organization"/>
    <property type="evidence" value="ECO:0007669"/>
    <property type="project" value="UniProtKB-UniRule"/>
</dbReference>
<dbReference type="PANTHER" id="PTHR30582">
    <property type="entry name" value="L,D-TRANSPEPTIDASE"/>
    <property type="match status" value="1"/>
</dbReference>
<dbReference type="GO" id="GO:0008360">
    <property type="term" value="P:regulation of cell shape"/>
    <property type="evidence" value="ECO:0007669"/>
    <property type="project" value="UniProtKB-UniRule"/>
</dbReference>
<dbReference type="GO" id="GO:0005576">
    <property type="term" value="C:extracellular region"/>
    <property type="evidence" value="ECO:0007669"/>
    <property type="project" value="TreeGrafter"/>
</dbReference>
<feature type="domain" description="L,D-TPase catalytic" evidence="8">
    <location>
        <begin position="323"/>
        <end position="451"/>
    </location>
</feature>
<comment type="pathway">
    <text evidence="1 7">Cell wall biogenesis; peptidoglycan biosynthesis.</text>
</comment>
<reference evidence="9 10" key="1">
    <citation type="submission" date="2015-07" db="EMBL/GenBank/DDBJ databases">
        <title>Genome analysis of myxobacterium Chondromyces crocatus Cm c5 reveals a high potential for natural compound synthesis and the genetic basis for the loss of fruiting body formation.</title>
        <authorList>
            <person name="Zaburannyi N."/>
            <person name="Bunk B."/>
            <person name="Maier J."/>
            <person name="Overmann J."/>
            <person name="Mueller R."/>
        </authorList>
    </citation>
    <scope>NUCLEOTIDE SEQUENCE [LARGE SCALE GENOMIC DNA]</scope>
    <source>
        <strain evidence="9 10">Cm c5</strain>
    </source>
</reference>
<evidence type="ECO:0000256" key="7">
    <source>
        <dbReference type="PROSITE-ProRule" id="PRU01373"/>
    </source>
</evidence>
<dbReference type="Gene3D" id="2.40.440.10">
    <property type="entry name" value="L,D-transpeptidase catalytic domain-like"/>
    <property type="match status" value="1"/>
</dbReference>
<dbReference type="UniPathway" id="UPA00219"/>
<dbReference type="GO" id="GO:0018104">
    <property type="term" value="P:peptidoglycan-protein cross-linking"/>
    <property type="evidence" value="ECO:0007669"/>
    <property type="project" value="TreeGrafter"/>
</dbReference>
<evidence type="ECO:0000259" key="8">
    <source>
        <dbReference type="PROSITE" id="PS52029"/>
    </source>
</evidence>
<protein>
    <recommendedName>
        <fullName evidence="8">L,D-TPase catalytic domain-containing protein</fullName>
    </recommendedName>
</protein>
<proteinExistence type="inferred from homology"/>
<evidence type="ECO:0000256" key="2">
    <source>
        <dbReference type="ARBA" id="ARBA00005992"/>
    </source>
</evidence>
<keyword evidence="6 7" id="KW-0961">Cell wall biogenesis/degradation</keyword>
<dbReference type="SUPFAM" id="SSF141523">
    <property type="entry name" value="L,D-transpeptidase catalytic domain-like"/>
    <property type="match status" value="1"/>
</dbReference>
<evidence type="ECO:0000313" key="9">
    <source>
        <dbReference type="EMBL" id="AKT36601.1"/>
    </source>
</evidence>
<dbReference type="KEGG" id="ccro:CMC5_007200"/>
<dbReference type="InterPro" id="IPR005490">
    <property type="entry name" value="LD_TPept_cat_dom"/>
</dbReference>
<dbReference type="PANTHER" id="PTHR30582:SF2">
    <property type="entry name" value="L,D-TRANSPEPTIDASE YCIB-RELATED"/>
    <property type="match status" value="1"/>
</dbReference>
<evidence type="ECO:0000256" key="4">
    <source>
        <dbReference type="ARBA" id="ARBA00022960"/>
    </source>
</evidence>
<dbReference type="CDD" id="cd16913">
    <property type="entry name" value="YkuD_like"/>
    <property type="match status" value="1"/>
</dbReference>
<feature type="active site" description="Nucleophile" evidence="7">
    <location>
        <position position="423"/>
    </location>
</feature>
<comment type="similarity">
    <text evidence="2">Belongs to the YkuD family.</text>
</comment>
<dbReference type="GO" id="GO:0071972">
    <property type="term" value="F:peptidoglycan L,D-transpeptidase activity"/>
    <property type="evidence" value="ECO:0007669"/>
    <property type="project" value="TreeGrafter"/>
</dbReference>
<organism evidence="9 10">
    <name type="scientific">Chondromyces crocatus</name>
    <dbReference type="NCBI Taxonomy" id="52"/>
    <lineage>
        <taxon>Bacteria</taxon>
        <taxon>Pseudomonadati</taxon>
        <taxon>Myxococcota</taxon>
        <taxon>Polyangia</taxon>
        <taxon>Polyangiales</taxon>
        <taxon>Polyangiaceae</taxon>
        <taxon>Chondromyces</taxon>
    </lineage>
</organism>
<dbReference type="Proteomes" id="UP000067626">
    <property type="component" value="Chromosome"/>
</dbReference>
<sequence length="463" mass="51211">MALRRRFTNPSLLWHAQRYVAVMVGAIGAVHLSLIATSEAEPSRSERSPPWIAPDVEPFPAGVRSVRTREVEHPIFHAPGVSTARRGSAHIGATLPVFAARKAEGCVARWIQIGPSAWLCEDTTELSRAEPLSPHMRTWQDSADGLPFQYYFVGPDGTFGYKRIEQADVGEPDVQLEPGFAVAIVEERLVGGGRYGRTHGGSWLPMRDLGRIQSFAFQGIELPSGTTDLTFAWVVADVARVFRRIGEQTFQSTTESRARLERVMVHDEIDSFSGRFVRVSFGAEEPGSATSGKAVERWMSARDLARPRVTLPPAEVDADAGEHWIDVELSSQTLVAYEGRHPAFATLVSTGKGKKGSSTATPTGTFRVWAKLLTSNMDNLEDEAASRYYRMEDVPYVQYFHKGVGLHGAFWHRSLGRVRSHGCVNLSPLDAQRLFWWTAPRLPAGWTAVLPVAHDRGAVIRVR</sequence>
<keyword evidence="4 7" id="KW-0133">Cell shape</keyword>
<dbReference type="AlphaFoldDB" id="A0A0K1E6V3"/>
<accession>A0A0K1E6V3</accession>
<evidence type="ECO:0000256" key="1">
    <source>
        <dbReference type="ARBA" id="ARBA00004752"/>
    </source>
</evidence>
<dbReference type="EMBL" id="CP012159">
    <property type="protein sequence ID" value="AKT36601.1"/>
    <property type="molecule type" value="Genomic_DNA"/>
</dbReference>
<evidence type="ECO:0000313" key="10">
    <source>
        <dbReference type="Proteomes" id="UP000067626"/>
    </source>
</evidence>
<dbReference type="InterPro" id="IPR038063">
    <property type="entry name" value="Transpep_catalytic_dom"/>
</dbReference>
<keyword evidence="10" id="KW-1185">Reference proteome</keyword>
<keyword evidence="3" id="KW-0808">Transferase</keyword>
<dbReference type="GO" id="GO:0016740">
    <property type="term" value="F:transferase activity"/>
    <property type="evidence" value="ECO:0007669"/>
    <property type="project" value="UniProtKB-KW"/>
</dbReference>
<dbReference type="PROSITE" id="PS52029">
    <property type="entry name" value="LD_TPASE"/>
    <property type="match status" value="1"/>
</dbReference>
<gene>
    <name evidence="9" type="ORF">CMC5_007200</name>
</gene>